<reference evidence="3" key="1">
    <citation type="submission" date="2022-01" db="EMBL/GenBank/DDBJ databases">
        <title>Genome Sequence Resource for Two Populations of Ditylenchus destructor, the Migratory Endoparasitic Phytonematode.</title>
        <authorList>
            <person name="Zhang H."/>
            <person name="Lin R."/>
            <person name="Xie B."/>
        </authorList>
    </citation>
    <scope>NUCLEOTIDE SEQUENCE</scope>
    <source>
        <strain evidence="3">BazhouSP</strain>
    </source>
</reference>
<feature type="compositionally biased region" description="Polar residues" evidence="1">
    <location>
        <begin position="373"/>
        <end position="382"/>
    </location>
</feature>
<feature type="compositionally biased region" description="Polar residues" evidence="1">
    <location>
        <begin position="681"/>
        <end position="703"/>
    </location>
</feature>
<dbReference type="GO" id="GO:0098831">
    <property type="term" value="C:presynaptic active zone cytoplasmic component"/>
    <property type="evidence" value="ECO:0007669"/>
    <property type="project" value="TreeGrafter"/>
</dbReference>
<dbReference type="GO" id="GO:0030672">
    <property type="term" value="C:synaptic vesicle membrane"/>
    <property type="evidence" value="ECO:0007669"/>
    <property type="project" value="TreeGrafter"/>
</dbReference>
<dbReference type="GO" id="GO:0031594">
    <property type="term" value="C:neuromuscular junction"/>
    <property type="evidence" value="ECO:0007669"/>
    <property type="project" value="TreeGrafter"/>
</dbReference>
<gene>
    <name evidence="3" type="ORF">DdX_01119</name>
</gene>
<sequence length="896" mass="100280">MPLSFGNIGHPTSTPFYVESISLLVCLFRPAWPLWVPSGCCLAAPSIVGVLILRSAICPAVAATQSVEVKKARLQGSTEDFHSYVTVKLQNVKSTTVAVKGARPSWEQEFVFETNRLDQGLTLELWNKGVLWDKLIGVHYVALNSVQYSMQAGSGKWLQIDQELETKNGEAIGTRNPTGHSVLVDLHFELPFDAQQEWAGSDELQARLETLNQLIETGDEATAIGNHESYYGTTSVIDPHSADISFVPHDTQFEEEDDRLPAADDYYGTNEPAAFDDLYVENSQWGVDVNHLDGEPADDGPGRYGYERRRSIHEVDSDTEGATDNNRGTSFYDEYGRMARNGYDNDDNMMPQYADPYHPMARRNSPPPPTFYDSPSTYSPTHPNGYLPNSDAQKNAYQYNHTDPIGHVRSQIIDANGHSRPTLDISEDEEEPNYNVTSDSYSRNKSDHTPIPYNRPYDSEAPYFHQVAQNAQKTTHEPQNRYLAQQHGESDALIGPSSSSEFQRQRKESTSSATPTLRTGSRPKISGPGHPFYESPVYDSEEGGFTSAGTIVSASGRVRTPNQQKTSQQYKYSSSSLASTTAIMTNSNKRIGDEQPLRTPSPMSGSRKLTLGVYCSFSADDEPVRHRGSTVGIREYERNDVDVNVPPEPEEQVEHYVPTQSPVRRYNDDDGEPTNREVPISPQQYQYSGESDRSTSLLEQPQEPTVPISPDELHQYEAQLAAAGRRYDSRQPSDYCLLDAAGSAQGTSLPNGPSLTSPTPTYDEYRATPNRFSIGPDGGVVAVDEQDVGQQMENEKGGHYYYNHNYDDTMEVEQQYEQYPEEETEEPLSYNSRPPEGTIANHYYPPAIQQIQDHPYVISDEYQTEMLENENKLTNQPQQYDFHHQGAVQDTLQVPR</sequence>
<dbReference type="AlphaFoldDB" id="A0AAD4NHL7"/>
<feature type="region of interest" description="Disordered" evidence="1">
    <location>
        <begin position="361"/>
        <end position="392"/>
    </location>
</feature>
<protein>
    <submittedName>
        <fullName evidence="3">C2 domain-containing protein</fullName>
    </submittedName>
</protein>
<feature type="region of interest" description="Disordered" evidence="1">
    <location>
        <begin position="870"/>
        <end position="896"/>
    </location>
</feature>
<feature type="region of interest" description="Disordered" evidence="1">
    <location>
        <begin position="486"/>
        <end position="541"/>
    </location>
</feature>
<dbReference type="SUPFAM" id="SSF49562">
    <property type="entry name" value="C2 domain (Calcium/lipid-binding domain, CaLB)"/>
    <property type="match status" value="1"/>
</dbReference>
<dbReference type="Proteomes" id="UP001201812">
    <property type="component" value="Unassembled WGS sequence"/>
</dbReference>
<dbReference type="InterPro" id="IPR035892">
    <property type="entry name" value="C2_domain_sf"/>
</dbReference>
<feature type="region of interest" description="Disordered" evidence="1">
    <location>
        <begin position="418"/>
        <end position="459"/>
    </location>
</feature>
<feature type="region of interest" description="Disordered" evidence="1">
    <location>
        <begin position="553"/>
        <end position="574"/>
    </location>
</feature>
<dbReference type="Pfam" id="PF00168">
    <property type="entry name" value="C2"/>
    <property type="match status" value="1"/>
</dbReference>
<dbReference type="GO" id="GO:0005516">
    <property type="term" value="F:calmodulin binding"/>
    <property type="evidence" value="ECO:0007669"/>
    <property type="project" value="TreeGrafter"/>
</dbReference>
<name>A0AAD4NHL7_9BILA</name>
<dbReference type="EMBL" id="JAKKPZ010000001">
    <property type="protein sequence ID" value="KAI1728910.1"/>
    <property type="molecule type" value="Genomic_DNA"/>
</dbReference>
<dbReference type="SMART" id="SM00239">
    <property type="entry name" value="C2"/>
    <property type="match status" value="1"/>
</dbReference>
<evidence type="ECO:0000259" key="2">
    <source>
        <dbReference type="PROSITE" id="PS50004"/>
    </source>
</evidence>
<evidence type="ECO:0000256" key="1">
    <source>
        <dbReference type="SAM" id="MobiDB-lite"/>
    </source>
</evidence>
<dbReference type="GO" id="GO:0035249">
    <property type="term" value="P:synaptic transmission, glutamatergic"/>
    <property type="evidence" value="ECO:0007669"/>
    <property type="project" value="TreeGrafter"/>
</dbReference>
<dbReference type="GO" id="GO:0099525">
    <property type="term" value="P:presynaptic dense core vesicle exocytosis"/>
    <property type="evidence" value="ECO:0007669"/>
    <property type="project" value="TreeGrafter"/>
</dbReference>
<feature type="compositionally biased region" description="Polar residues" evidence="1">
    <location>
        <begin position="510"/>
        <end position="519"/>
    </location>
</feature>
<feature type="region of interest" description="Disordered" evidence="1">
    <location>
        <begin position="642"/>
        <end position="711"/>
    </location>
</feature>
<dbReference type="PANTHER" id="PTHR10480:SF12">
    <property type="entry name" value="UNC-13, ISOFORM E"/>
    <property type="match status" value="1"/>
</dbReference>
<evidence type="ECO:0000313" key="3">
    <source>
        <dbReference type="EMBL" id="KAI1728910.1"/>
    </source>
</evidence>
<dbReference type="PANTHER" id="PTHR10480">
    <property type="entry name" value="PROTEIN UNC-13 HOMOLOG"/>
    <property type="match status" value="1"/>
</dbReference>
<organism evidence="3 4">
    <name type="scientific">Ditylenchus destructor</name>
    <dbReference type="NCBI Taxonomy" id="166010"/>
    <lineage>
        <taxon>Eukaryota</taxon>
        <taxon>Metazoa</taxon>
        <taxon>Ecdysozoa</taxon>
        <taxon>Nematoda</taxon>
        <taxon>Chromadorea</taxon>
        <taxon>Rhabditida</taxon>
        <taxon>Tylenchina</taxon>
        <taxon>Tylenchomorpha</taxon>
        <taxon>Sphaerularioidea</taxon>
        <taxon>Anguinidae</taxon>
        <taxon>Anguininae</taxon>
        <taxon>Ditylenchus</taxon>
    </lineage>
</organism>
<dbReference type="GO" id="GO:0016082">
    <property type="term" value="P:synaptic vesicle priming"/>
    <property type="evidence" value="ECO:0007669"/>
    <property type="project" value="TreeGrafter"/>
</dbReference>
<dbReference type="Gene3D" id="2.60.40.150">
    <property type="entry name" value="C2 domain"/>
    <property type="match status" value="1"/>
</dbReference>
<dbReference type="GO" id="GO:0043195">
    <property type="term" value="C:terminal bouton"/>
    <property type="evidence" value="ECO:0007669"/>
    <property type="project" value="TreeGrafter"/>
</dbReference>
<feature type="compositionally biased region" description="Low complexity" evidence="1">
    <location>
        <begin position="563"/>
        <end position="574"/>
    </location>
</feature>
<feature type="region of interest" description="Disordered" evidence="1">
    <location>
        <begin position="816"/>
        <end position="841"/>
    </location>
</feature>
<comment type="caution">
    <text evidence="3">The sequence shown here is derived from an EMBL/GenBank/DDBJ whole genome shotgun (WGS) entry which is preliminary data.</text>
</comment>
<dbReference type="GO" id="GO:0061789">
    <property type="term" value="P:dense core granule priming"/>
    <property type="evidence" value="ECO:0007669"/>
    <property type="project" value="TreeGrafter"/>
</dbReference>
<dbReference type="InterPro" id="IPR000008">
    <property type="entry name" value="C2_dom"/>
</dbReference>
<keyword evidence="4" id="KW-1185">Reference proteome</keyword>
<feature type="domain" description="C2" evidence="2">
    <location>
        <begin position="42"/>
        <end position="158"/>
    </location>
</feature>
<dbReference type="GO" id="GO:0019992">
    <property type="term" value="F:diacylglycerol binding"/>
    <property type="evidence" value="ECO:0007669"/>
    <property type="project" value="InterPro"/>
</dbReference>
<dbReference type="InterPro" id="IPR027080">
    <property type="entry name" value="Unc-13"/>
</dbReference>
<dbReference type="PROSITE" id="PS50004">
    <property type="entry name" value="C2"/>
    <property type="match status" value="1"/>
</dbReference>
<feature type="region of interest" description="Disordered" evidence="1">
    <location>
        <begin position="586"/>
        <end position="605"/>
    </location>
</feature>
<dbReference type="GO" id="GO:0042734">
    <property type="term" value="C:presynaptic membrane"/>
    <property type="evidence" value="ECO:0007669"/>
    <property type="project" value="TreeGrafter"/>
</dbReference>
<accession>A0AAD4NHL7</accession>
<dbReference type="GO" id="GO:0017075">
    <property type="term" value="F:syntaxin-1 binding"/>
    <property type="evidence" value="ECO:0007669"/>
    <property type="project" value="TreeGrafter"/>
</dbReference>
<proteinExistence type="predicted"/>
<dbReference type="GO" id="GO:0016081">
    <property type="term" value="P:synaptic vesicle docking"/>
    <property type="evidence" value="ECO:0007669"/>
    <property type="project" value="TreeGrafter"/>
</dbReference>
<dbReference type="FunFam" id="2.60.40.150:FF:000031">
    <property type="entry name" value="Protein unc-13 homolog B"/>
    <property type="match status" value="1"/>
</dbReference>
<evidence type="ECO:0000313" key="4">
    <source>
        <dbReference type="Proteomes" id="UP001201812"/>
    </source>
</evidence>